<dbReference type="HOGENOM" id="CLU_114306_3_0_5"/>
<dbReference type="KEGG" id="nhm:NHE_0477"/>
<dbReference type="SUPFAM" id="SSF143800">
    <property type="entry name" value="L28p-like"/>
    <property type="match status" value="1"/>
</dbReference>
<dbReference type="InterPro" id="IPR002150">
    <property type="entry name" value="Ribosomal_bL31"/>
</dbReference>
<gene>
    <name evidence="7" type="primary">rpmE</name>
    <name evidence="7" type="ORF">NHE_0477</name>
</gene>
<comment type="function">
    <text evidence="1">Binds the 23S rRNA.</text>
</comment>
<keyword evidence="4 6" id="KW-0689">Ribosomal protein</keyword>
<keyword evidence="5 6" id="KW-0687">Ribonucleoprotein</keyword>
<reference evidence="7 8" key="1">
    <citation type="submission" date="2014-03" db="EMBL/GenBank/DDBJ databases">
        <title>Sequencing and Comparison of Genomes and Transcriptome Profiles of Human Ehrlichiosis Agents.</title>
        <authorList>
            <person name="Lin M."/>
            <person name="Daugherty S.C."/>
            <person name="Nagaraj S."/>
            <person name="Cheng Z."/>
            <person name="Xiong Q."/>
            <person name="Lin F.-Y."/>
            <person name="Sengamalay N."/>
            <person name="Ott S."/>
            <person name="Godinez A."/>
            <person name="Tallon L.J."/>
            <person name="Sadzewicz L."/>
            <person name="Fraser C.M."/>
            <person name="Dunning Hotopp J.C."/>
            <person name="Rikihisa Y."/>
        </authorList>
    </citation>
    <scope>NUCLEOTIDE SEQUENCE [LARGE SCALE GENOMIC DNA]</scope>
    <source>
        <strain evidence="7 8">Oregon</strain>
    </source>
</reference>
<proteinExistence type="inferred from homology"/>
<dbReference type="Gene3D" id="4.10.830.30">
    <property type="entry name" value="Ribosomal protein L31"/>
    <property type="match status" value="1"/>
</dbReference>
<dbReference type="InterPro" id="IPR042105">
    <property type="entry name" value="Ribosomal_bL31_sf"/>
</dbReference>
<evidence type="ECO:0000256" key="3">
    <source>
        <dbReference type="ARBA" id="ARBA00011838"/>
    </source>
</evidence>
<keyword evidence="8" id="KW-1185">Reference proteome</keyword>
<evidence type="ECO:0000256" key="2">
    <source>
        <dbReference type="ARBA" id="ARBA00009296"/>
    </source>
</evidence>
<protein>
    <recommendedName>
        <fullName evidence="6">50S ribosomal protein L31</fullName>
    </recommendedName>
</protein>
<dbReference type="GO" id="GO:0003735">
    <property type="term" value="F:structural constituent of ribosome"/>
    <property type="evidence" value="ECO:0007669"/>
    <property type="project" value="InterPro"/>
</dbReference>
<dbReference type="EMBL" id="CP007481">
    <property type="protein sequence ID" value="AHX11419.1"/>
    <property type="molecule type" value="Genomic_DNA"/>
</dbReference>
<evidence type="ECO:0000256" key="1">
    <source>
        <dbReference type="ARBA" id="ARBA00003795"/>
    </source>
</evidence>
<name>X5HK22_9RICK</name>
<comment type="similarity">
    <text evidence="2">Belongs to the bacterial ribosomal protein bL31 family. Type A subfamily.</text>
</comment>
<evidence type="ECO:0000256" key="6">
    <source>
        <dbReference type="RuleBase" id="RU000564"/>
    </source>
</evidence>
<sequence length="78" mass="8807">MKKNIHPEVHDIILAFTNGMKIKVRSTLGKKGELVVYNAGDWPPETHQAWTKSASTNVKATSKVNRFKDRFGEDFFGS</sequence>
<dbReference type="Proteomes" id="UP000023755">
    <property type="component" value="Chromosome"/>
</dbReference>
<comment type="subunit">
    <text evidence="3">Part of the 50S ribosomal subunit.</text>
</comment>
<dbReference type="RefSeq" id="WP_038559475.1">
    <property type="nucleotide sequence ID" value="NZ_CP007481.1"/>
</dbReference>
<dbReference type="InterPro" id="IPR034704">
    <property type="entry name" value="Ribosomal_bL28/bL31-like_sf"/>
</dbReference>
<dbReference type="NCBIfam" id="TIGR00105">
    <property type="entry name" value="L31"/>
    <property type="match status" value="1"/>
</dbReference>
<dbReference type="GO" id="GO:0005840">
    <property type="term" value="C:ribosome"/>
    <property type="evidence" value="ECO:0007669"/>
    <property type="project" value="UniProtKB-KW"/>
</dbReference>
<evidence type="ECO:0000256" key="4">
    <source>
        <dbReference type="ARBA" id="ARBA00022980"/>
    </source>
</evidence>
<organism evidence="7 8">
    <name type="scientific">Neorickettsia helminthoeca str. Oregon</name>
    <dbReference type="NCBI Taxonomy" id="1286528"/>
    <lineage>
        <taxon>Bacteria</taxon>
        <taxon>Pseudomonadati</taxon>
        <taxon>Pseudomonadota</taxon>
        <taxon>Alphaproteobacteria</taxon>
        <taxon>Rickettsiales</taxon>
        <taxon>Anaplasmataceae</taxon>
        <taxon>Neorickettsia</taxon>
    </lineage>
</organism>
<dbReference type="AlphaFoldDB" id="X5HK22"/>
<dbReference type="Pfam" id="PF01197">
    <property type="entry name" value="Ribosomal_L31"/>
    <property type="match status" value="1"/>
</dbReference>
<evidence type="ECO:0000256" key="5">
    <source>
        <dbReference type="ARBA" id="ARBA00023274"/>
    </source>
</evidence>
<dbReference type="STRING" id="1286528.NHE_0477"/>
<accession>X5HK22</accession>
<dbReference type="GO" id="GO:1990904">
    <property type="term" value="C:ribonucleoprotein complex"/>
    <property type="evidence" value="ECO:0007669"/>
    <property type="project" value="UniProtKB-KW"/>
</dbReference>
<dbReference type="OrthoDB" id="9803251at2"/>
<evidence type="ECO:0000313" key="7">
    <source>
        <dbReference type="EMBL" id="AHX11419.1"/>
    </source>
</evidence>
<dbReference type="GO" id="GO:0006412">
    <property type="term" value="P:translation"/>
    <property type="evidence" value="ECO:0007669"/>
    <property type="project" value="InterPro"/>
</dbReference>
<evidence type="ECO:0000313" key="8">
    <source>
        <dbReference type="Proteomes" id="UP000023755"/>
    </source>
</evidence>